<sequence length="343" mass="35236">MTAPRSRIPRAGRGRSFDLRSTALFFGLLAVVLVLLGFAVRTAAGVFERRPVLAAAVCLVGVSAVFTVRRGRRRFSAARLARRAAAALDEATETAVHQLDVTPAPAAAAPVADALAHVPGAPGTVRTPDAPGTTGAPGATDRTVPLTPADPTAAYTAPAAPAGAPDAVPADTTRTDPATAGTTVPPDSGAAEAGEAAEPPVYETVDTVLAYDLLDPDEFERAVAGLCERDGCADVEVVGGAGDLGADVLATAPDGRRTVVQCKRYGDGNKVGSQDLQRFGGTCFTVHEAHVAAVVTTSYFTEPALEYAERCGILCFDRDDLRAWSDGTGPAPWSRTAFGEPAA</sequence>
<evidence type="ECO:0000256" key="2">
    <source>
        <dbReference type="SAM" id="Phobius"/>
    </source>
</evidence>
<dbReference type="SUPFAM" id="SSF52980">
    <property type="entry name" value="Restriction endonuclease-like"/>
    <property type="match status" value="1"/>
</dbReference>
<keyword evidence="2" id="KW-0812">Transmembrane</keyword>
<accession>A0A918NRV2</accession>
<feature type="transmembrane region" description="Helical" evidence="2">
    <location>
        <begin position="52"/>
        <end position="69"/>
    </location>
</feature>
<feature type="compositionally biased region" description="Low complexity" evidence="1">
    <location>
        <begin position="145"/>
        <end position="197"/>
    </location>
</feature>
<feature type="transmembrane region" description="Helical" evidence="2">
    <location>
        <begin position="21"/>
        <end position="40"/>
    </location>
</feature>
<comment type="caution">
    <text evidence="4">The sequence shown here is derived from an EMBL/GenBank/DDBJ whole genome shotgun (WGS) entry which is preliminary data.</text>
</comment>
<dbReference type="AlphaFoldDB" id="A0A918NRV2"/>
<dbReference type="InterPro" id="IPR007560">
    <property type="entry name" value="Restrct_endonuc_IV_Mrr"/>
</dbReference>
<dbReference type="InterPro" id="IPR011335">
    <property type="entry name" value="Restrct_endonuc-II-like"/>
</dbReference>
<dbReference type="Pfam" id="PF04471">
    <property type="entry name" value="Mrr_cat"/>
    <property type="match status" value="1"/>
</dbReference>
<dbReference type="Proteomes" id="UP000619244">
    <property type="component" value="Unassembled WGS sequence"/>
</dbReference>
<dbReference type="Gene3D" id="3.40.1350.10">
    <property type="match status" value="1"/>
</dbReference>
<dbReference type="EMBL" id="BMVU01000028">
    <property type="protein sequence ID" value="GGX90850.1"/>
    <property type="molecule type" value="Genomic_DNA"/>
</dbReference>
<gene>
    <name evidence="4" type="ORF">GCM10010358_51060</name>
</gene>
<name>A0A918NRV2_9ACTN</name>
<keyword evidence="2" id="KW-0472">Membrane</keyword>
<reference evidence="4" key="1">
    <citation type="journal article" date="2014" name="Int. J. Syst. Evol. Microbiol.">
        <title>Complete genome sequence of Corynebacterium casei LMG S-19264T (=DSM 44701T), isolated from a smear-ripened cheese.</title>
        <authorList>
            <consortium name="US DOE Joint Genome Institute (JGI-PGF)"/>
            <person name="Walter F."/>
            <person name="Albersmeier A."/>
            <person name="Kalinowski J."/>
            <person name="Ruckert C."/>
        </authorList>
    </citation>
    <scope>NUCLEOTIDE SEQUENCE</scope>
    <source>
        <strain evidence="4">JCM 4790</strain>
    </source>
</reference>
<evidence type="ECO:0000313" key="4">
    <source>
        <dbReference type="EMBL" id="GGX90850.1"/>
    </source>
</evidence>
<dbReference type="GO" id="GO:0003677">
    <property type="term" value="F:DNA binding"/>
    <property type="evidence" value="ECO:0007669"/>
    <property type="project" value="InterPro"/>
</dbReference>
<dbReference type="RefSeq" id="WP_190192637.1">
    <property type="nucleotide sequence ID" value="NZ_BMVU01000028.1"/>
</dbReference>
<feature type="region of interest" description="Disordered" evidence="1">
    <location>
        <begin position="121"/>
        <end position="197"/>
    </location>
</feature>
<dbReference type="PANTHER" id="PTHR30015:SF6">
    <property type="entry name" value="SLL1429 PROTEIN"/>
    <property type="match status" value="1"/>
</dbReference>
<dbReference type="PANTHER" id="PTHR30015">
    <property type="entry name" value="MRR RESTRICTION SYSTEM PROTEIN"/>
    <property type="match status" value="1"/>
</dbReference>
<reference evidence="4" key="2">
    <citation type="submission" date="2020-09" db="EMBL/GenBank/DDBJ databases">
        <authorList>
            <person name="Sun Q."/>
            <person name="Ohkuma M."/>
        </authorList>
    </citation>
    <scope>NUCLEOTIDE SEQUENCE</scope>
    <source>
        <strain evidence="4">JCM 4790</strain>
    </source>
</reference>
<dbReference type="GO" id="GO:0015666">
    <property type="term" value="F:restriction endodeoxyribonuclease activity"/>
    <property type="evidence" value="ECO:0007669"/>
    <property type="project" value="TreeGrafter"/>
</dbReference>
<organism evidence="4 5">
    <name type="scientific">Streptomyces minutiscleroticus</name>
    <dbReference type="NCBI Taxonomy" id="68238"/>
    <lineage>
        <taxon>Bacteria</taxon>
        <taxon>Bacillati</taxon>
        <taxon>Actinomycetota</taxon>
        <taxon>Actinomycetes</taxon>
        <taxon>Kitasatosporales</taxon>
        <taxon>Streptomycetaceae</taxon>
        <taxon>Streptomyces</taxon>
    </lineage>
</organism>
<evidence type="ECO:0000259" key="3">
    <source>
        <dbReference type="Pfam" id="PF04471"/>
    </source>
</evidence>
<dbReference type="InterPro" id="IPR011856">
    <property type="entry name" value="tRNA_endonuc-like_dom_sf"/>
</dbReference>
<keyword evidence="5" id="KW-1185">Reference proteome</keyword>
<feature type="domain" description="Restriction endonuclease type IV Mrr" evidence="3">
    <location>
        <begin position="214"/>
        <end position="324"/>
    </location>
</feature>
<protein>
    <recommendedName>
        <fullName evidence="3">Restriction endonuclease type IV Mrr domain-containing protein</fullName>
    </recommendedName>
</protein>
<dbReference type="GO" id="GO:0009307">
    <property type="term" value="P:DNA restriction-modification system"/>
    <property type="evidence" value="ECO:0007669"/>
    <property type="project" value="InterPro"/>
</dbReference>
<keyword evidence="2" id="KW-1133">Transmembrane helix</keyword>
<evidence type="ECO:0000313" key="5">
    <source>
        <dbReference type="Proteomes" id="UP000619244"/>
    </source>
</evidence>
<evidence type="ECO:0000256" key="1">
    <source>
        <dbReference type="SAM" id="MobiDB-lite"/>
    </source>
</evidence>
<dbReference type="InterPro" id="IPR052906">
    <property type="entry name" value="Type_IV_Methyl-Rstrct_Enzyme"/>
</dbReference>
<proteinExistence type="predicted"/>